<dbReference type="STRING" id="43265.A0A545VGQ8"/>
<dbReference type="OrthoDB" id="4367324at2759"/>
<gene>
    <name evidence="1" type="ORF">IF1G_00827</name>
</gene>
<sequence length="262" mass="29409">MALIPLFDYLVYEGPPTLTTDPNLPLDVSSCPNDAYSPEDITHVASWTGFNLCTIEEKFGPVLRDTQIAAEPMPTSVPPIVRNKTDVEAHVADYLRRRMRHALAAGYNRMRSTNTLGDYRIREWGLQGAARSIGRCTPDYSLVTPGTNPRFTANHLPGDARSSLTWRSCWRNHETKSLSNAYLDALAQVNYYMKRHGTRYAYIITELEFVAIERLSDKGELAVSASIPWDARGSPGNPRLTVMLALWYLGMLASHSTEWAFP</sequence>
<dbReference type="AlphaFoldDB" id="A0A545VGQ8"/>
<proteinExistence type="predicted"/>
<reference evidence="1 2" key="1">
    <citation type="journal article" date="2019" name="Appl. Microbiol. Biotechnol.">
        <title>Genome sequence of Isaria javanica and comparative genome analysis insights into family S53 peptidase evolution in fungal entomopathogens.</title>
        <authorList>
            <person name="Lin R."/>
            <person name="Zhang X."/>
            <person name="Xin B."/>
            <person name="Zou M."/>
            <person name="Gao Y."/>
            <person name="Qin F."/>
            <person name="Hu Q."/>
            <person name="Xie B."/>
            <person name="Cheng X."/>
        </authorList>
    </citation>
    <scope>NUCLEOTIDE SEQUENCE [LARGE SCALE GENOMIC DNA]</scope>
    <source>
        <strain evidence="1 2">IJ1G</strain>
    </source>
</reference>
<dbReference type="EMBL" id="SPUK01000001">
    <property type="protein sequence ID" value="TQW00896.1"/>
    <property type="molecule type" value="Genomic_DNA"/>
</dbReference>
<evidence type="ECO:0000313" key="1">
    <source>
        <dbReference type="EMBL" id="TQW00896.1"/>
    </source>
</evidence>
<comment type="caution">
    <text evidence="1">The sequence shown here is derived from an EMBL/GenBank/DDBJ whole genome shotgun (WGS) entry which is preliminary data.</text>
</comment>
<dbReference type="Proteomes" id="UP000315783">
    <property type="component" value="Unassembled WGS sequence"/>
</dbReference>
<evidence type="ECO:0000313" key="2">
    <source>
        <dbReference type="Proteomes" id="UP000315783"/>
    </source>
</evidence>
<keyword evidence="2" id="KW-1185">Reference proteome</keyword>
<organism evidence="1 2">
    <name type="scientific">Cordyceps javanica</name>
    <dbReference type="NCBI Taxonomy" id="43265"/>
    <lineage>
        <taxon>Eukaryota</taxon>
        <taxon>Fungi</taxon>
        <taxon>Dikarya</taxon>
        <taxon>Ascomycota</taxon>
        <taxon>Pezizomycotina</taxon>
        <taxon>Sordariomycetes</taxon>
        <taxon>Hypocreomycetidae</taxon>
        <taxon>Hypocreales</taxon>
        <taxon>Cordycipitaceae</taxon>
        <taxon>Cordyceps</taxon>
    </lineage>
</organism>
<accession>A0A545VGQ8</accession>
<name>A0A545VGQ8_9HYPO</name>
<protein>
    <submittedName>
        <fullName evidence="1">Uncharacterized protein</fullName>
    </submittedName>
</protein>